<gene>
    <name evidence="7" type="ORF">NMSP_1194</name>
</gene>
<dbReference type="EMBL" id="CP021324">
    <property type="protein sequence ID" value="ARS64810.1"/>
    <property type="molecule type" value="Genomic_DNA"/>
</dbReference>
<dbReference type="PRINTS" id="PR00164">
    <property type="entry name" value="ABC2TRNSPORT"/>
</dbReference>
<dbReference type="OrthoDB" id="147058at2157"/>
<feature type="transmembrane region" description="Helical" evidence="5">
    <location>
        <begin position="113"/>
        <end position="136"/>
    </location>
</feature>
<feature type="transmembrane region" description="Helical" evidence="5">
    <location>
        <begin position="142"/>
        <end position="166"/>
    </location>
</feature>
<name>A0A2Z2HVF1_9ARCH</name>
<dbReference type="InterPro" id="IPR000412">
    <property type="entry name" value="ABC_2_transport"/>
</dbReference>
<feature type="transmembrane region" description="Helical" evidence="5">
    <location>
        <begin position="173"/>
        <end position="194"/>
    </location>
</feature>
<keyword evidence="4 5" id="KW-0472">Membrane</keyword>
<dbReference type="InterPro" id="IPR047817">
    <property type="entry name" value="ABC2_TM_bact-type"/>
</dbReference>
<protein>
    <submittedName>
        <fullName evidence="7">ABC-2 type transporter</fullName>
    </submittedName>
</protein>
<reference evidence="7 8" key="1">
    <citation type="journal article" date="2017" name="Environ. Microbiol.">
        <title>Genome and epigenome of a novel marine Thaumarchaeota strain suggest viral infection, phosphorothioation DNA modification and multiple restriction systems.</title>
        <authorList>
            <person name="Ahlgren N.A."/>
            <person name="Chen Y."/>
            <person name="Needham D.M."/>
            <person name="Parada A.E."/>
            <person name="Sachdeva R."/>
            <person name="Trinh V."/>
            <person name="Chen T."/>
            <person name="Fuhrman J.A."/>
        </authorList>
    </citation>
    <scope>NUCLEOTIDE SEQUENCE [LARGE SCALE GENOMIC DNA]</scope>
    <source>
        <strain evidence="7 8">SPOT01</strain>
    </source>
</reference>
<proteinExistence type="predicted"/>
<evidence type="ECO:0000256" key="4">
    <source>
        <dbReference type="ARBA" id="ARBA00023136"/>
    </source>
</evidence>
<feature type="transmembrane region" description="Helical" evidence="5">
    <location>
        <begin position="26"/>
        <end position="44"/>
    </location>
</feature>
<keyword evidence="2 5" id="KW-0812">Transmembrane</keyword>
<dbReference type="InterPro" id="IPR013525">
    <property type="entry name" value="ABC2_TM"/>
</dbReference>
<evidence type="ECO:0000256" key="3">
    <source>
        <dbReference type="ARBA" id="ARBA00022989"/>
    </source>
</evidence>
<dbReference type="GO" id="GO:0043190">
    <property type="term" value="C:ATP-binding cassette (ABC) transporter complex"/>
    <property type="evidence" value="ECO:0007669"/>
    <property type="project" value="InterPro"/>
</dbReference>
<evidence type="ECO:0000313" key="8">
    <source>
        <dbReference type="Proteomes" id="UP000249949"/>
    </source>
</evidence>
<feature type="transmembrane region" description="Helical" evidence="5">
    <location>
        <begin position="64"/>
        <end position="86"/>
    </location>
</feature>
<keyword evidence="3 5" id="KW-1133">Transmembrane helix</keyword>
<dbReference type="PROSITE" id="PS51012">
    <property type="entry name" value="ABC_TM2"/>
    <property type="match status" value="1"/>
</dbReference>
<evidence type="ECO:0000313" key="7">
    <source>
        <dbReference type="EMBL" id="ARS64810.1"/>
    </source>
</evidence>
<organism evidence="7 8">
    <name type="scientific">Candidatus Nitrosomarinus catalinensis</name>
    <dbReference type="NCBI Taxonomy" id="1898749"/>
    <lineage>
        <taxon>Archaea</taxon>
        <taxon>Nitrososphaerota</taxon>
        <taxon>Nitrososphaeria</taxon>
        <taxon>Nitrosopumilales</taxon>
        <taxon>Nitrosopumilaceae</taxon>
        <taxon>Candidatus Nitrosomarinus</taxon>
    </lineage>
</organism>
<dbReference type="GeneID" id="32901647"/>
<feature type="transmembrane region" description="Helical" evidence="5">
    <location>
        <begin position="229"/>
        <end position="253"/>
    </location>
</feature>
<dbReference type="InterPro" id="IPR051784">
    <property type="entry name" value="Nod_factor_ABC_transporter"/>
</dbReference>
<comment type="subcellular location">
    <subcellularLocation>
        <location evidence="1">Membrane</location>
        <topology evidence="1">Multi-pass membrane protein</topology>
    </subcellularLocation>
</comment>
<dbReference type="PANTHER" id="PTHR43229:SF2">
    <property type="entry name" value="NODULATION PROTEIN J"/>
    <property type="match status" value="1"/>
</dbReference>
<dbReference type="AlphaFoldDB" id="A0A2Z2HVF1"/>
<dbReference type="Proteomes" id="UP000249949">
    <property type="component" value="Chromosome"/>
</dbReference>
<accession>A0A2Z2HVF1</accession>
<dbReference type="Pfam" id="PF01061">
    <property type="entry name" value="ABC2_membrane"/>
    <property type="match status" value="1"/>
</dbReference>
<sequence length="261" mass="28458">MNTIAYDAYTIFWRELKRYKKSRSGVLIRLIQPAIWIIVVGNIFSETQPLIQSVGFEGEYIEFMAPGVIILTAIFTSIFGGVNTLWDRRYGFMNKALTSPISRSAIAVGKMSAISLIAALQASLIIGIALAIGVTFPNPLMIIPIMGIVILFSLGFSGISVTLAATAKSQETFWGMINLLGMPLFMLSPALFPLELLPDWLAVVAKLNPVTYTILLVRELMTGVSEGGVPILISVAVIFAFVIAMVGIASYVFTREVNKPF</sequence>
<evidence type="ECO:0000256" key="5">
    <source>
        <dbReference type="SAM" id="Phobius"/>
    </source>
</evidence>
<dbReference type="KEGG" id="nct:NMSP_1194"/>
<dbReference type="PANTHER" id="PTHR43229">
    <property type="entry name" value="NODULATION PROTEIN J"/>
    <property type="match status" value="1"/>
</dbReference>
<keyword evidence="8" id="KW-1185">Reference proteome</keyword>
<dbReference type="RefSeq" id="WP_086907861.1">
    <property type="nucleotide sequence ID" value="NZ_CP021324.1"/>
</dbReference>
<dbReference type="GO" id="GO:0140359">
    <property type="term" value="F:ABC-type transporter activity"/>
    <property type="evidence" value="ECO:0007669"/>
    <property type="project" value="InterPro"/>
</dbReference>
<dbReference type="PIRSF" id="PIRSF006648">
    <property type="entry name" value="DrrB"/>
    <property type="match status" value="1"/>
</dbReference>
<evidence type="ECO:0000256" key="1">
    <source>
        <dbReference type="ARBA" id="ARBA00004141"/>
    </source>
</evidence>
<feature type="domain" description="ABC transmembrane type-2" evidence="6">
    <location>
        <begin position="24"/>
        <end position="256"/>
    </location>
</feature>
<evidence type="ECO:0000256" key="2">
    <source>
        <dbReference type="ARBA" id="ARBA00022692"/>
    </source>
</evidence>
<evidence type="ECO:0000259" key="6">
    <source>
        <dbReference type="PROSITE" id="PS51012"/>
    </source>
</evidence>